<keyword evidence="2" id="KW-1185">Reference proteome</keyword>
<evidence type="ECO:0000313" key="2">
    <source>
        <dbReference type="Proteomes" id="UP000463224"/>
    </source>
</evidence>
<organism evidence="1 2">
    <name type="scientific">Nitratireductor arenosus</name>
    <dbReference type="NCBI Taxonomy" id="2682096"/>
    <lineage>
        <taxon>Bacteria</taxon>
        <taxon>Pseudomonadati</taxon>
        <taxon>Pseudomonadota</taxon>
        <taxon>Alphaproteobacteria</taxon>
        <taxon>Hyphomicrobiales</taxon>
        <taxon>Phyllobacteriaceae</taxon>
        <taxon>Nitratireductor</taxon>
    </lineage>
</organism>
<dbReference type="AlphaFoldDB" id="A0A844QPH8"/>
<accession>A0A844QPH8</accession>
<dbReference type="RefSeq" id="WP_156715512.1">
    <property type="nucleotide sequence ID" value="NZ_WPHG01000008.1"/>
</dbReference>
<evidence type="ECO:0000313" key="1">
    <source>
        <dbReference type="EMBL" id="MVA99870.1"/>
    </source>
</evidence>
<dbReference type="Proteomes" id="UP000463224">
    <property type="component" value="Unassembled WGS sequence"/>
</dbReference>
<dbReference type="EMBL" id="WPHG01000008">
    <property type="protein sequence ID" value="MVA99870.1"/>
    <property type="molecule type" value="Genomic_DNA"/>
</dbReference>
<protein>
    <submittedName>
        <fullName evidence="1">Uncharacterized protein</fullName>
    </submittedName>
</protein>
<reference evidence="1 2" key="1">
    <citation type="submission" date="2019-12" db="EMBL/GenBank/DDBJ databases">
        <title>Nitratireductor arenosus sp. nov., Isolated from sea sand, Jeju island, South Korea.</title>
        <authorList>
            <person name="Kim W."/>
        </authorList>
    </citation>
    <scope>NUCLEOTIDE SEQUENCE [LARGE SCALE GENOMIC DNA]</scope>
    <source>
        <strain evidence="1 2">CAU 1489</strain>
    </source>
</reference>
<gene>
    <name evidence="1" type="ORF">GN330_21695</name>
</gene>
<sequence>MTLATSENVHIGTAGLRSHGDICAPSDPAMGALELSSERRLKAIKALNREVRRIKLRLYLDYFRLRLTKLGFQFMASLAEPVSNLNRALKKCFG</sequence>
<comment type="caution">
    <text evidence="1">The sequence shown here is derived from an EMBL/GenBank/DDBJ whole genome shotgun (WGS) entry which is preliminary data.</text>
</comment>
<proteinExistence type="predicted"/>
<name>A0A844QPH8_9HYPH</name>